<reference evidence="3" key="1">
    <citation type="journal article" date="2019" name="Int. J. Syst. Evol. Microbiol.">
        <title>The Global Catalogue of Microorganisms (GCM) 10K type strain sequencing project: providing services to taxonomists for standard genome sequencing and annotation.</title>
        <authorList>
            <consortium name="The Broad Institute Genomics Platform"/>
            <consortium name="The Broad Institute Genome Sequencing Center for Infectious Disease"/>
            <person name="Wu L."/>
            <person name="Ma J."/>
        </authorList>
    </citation>
    <scope>NUCLEOTIDE SEQUENCE [LARGE SCALE GENOMIC DNA]</scope>
    <source>
        <strain evidence="3">CCUG 66188</strain>
    </source>
</reference>
<keyword evidence="3" id="KW-1185">Reference proteome</keyword>
<sequence length="158" mass="17376">MGRIIQRFGIDVRWFAFFPLMTFVAALGYSAWMLGDVPFGNDFIIRLVSGAGFMFAAALISSPVTASTAAFCWAIVWFVLQRLWVPELPRAFMAGAFAGLGTIMPVVYMFSGDSIHYEAYQRNLIIPLLWCVPSSGAFSAVVIFGYGILKAAAHKTRS</sequence>
<evidence type="ECO:0000313" key="2">
    <source>
        <dbReference type="EMBL" id="MFC6760306.1"/>
    </source>
</evidence>
<feature type="transmembrane region" description="Helical" evidence="1">
    <location>
        <begin position="124"/>
        <end position="149"/>
    </location>
</feature>
<accession>A0ABW2B4Z3</accession>
<keyword evidence="1" id="KW-1133">Transmembrane helix</keyword>
<comment type="caution">
    <text evidence="2">The sequence shown here is derived from an EMBL/GenBank/DDBJ whole genome shotgun (WGS) entry which is preliminary data.</text>
</comment>
<feature type="transmembrane region" description="Helical" evidence="1">
    <location>
        <begin position="12"/>
        <end position="32"/>
    </location>
</feature>
<protein>
    <submittedName>
        <fullName evidence="2">Uncharacterized protein</fullName>
    </submittedName>
</protein>
<keyword evidence="1" id="KW-0812">Transmembrane</keyword>
<proteinExistence type="predicted"/>
<evidence type="ECO:0000313" key="3">
    <source>
        <dbReference type="Proteomes" id="UP001596353"/>
    </source>
</evidence>
<gene>
    <name evidence="2" type="ORF">ACFQFQ_13745</name>
</gene>
<dbReference type="Proteomes" id="UP001596353">
    <property type="component" value="Unassembled WGS sequence"/>
</dbReference>
<dbReference type="EMBL" id="JBHSWG010000001">
    <property type="protein sequence ID" value="MFC6760306.1"/>
    <property type="molecule type" value="Genomic_DNA"/>
</dbReference>
<keyword evidence="1" id="KW-0472">Membrane</keyword>
<organism evidence="2 3">
    <name type="scientific">Sulfitobacter porphyrae</name>
    <dbReference type="NCBI Taxonomy" id="1246864"/>
    <lineage>
        <taxon>Bacteria</taxon>
        <taxon>Pseudomonadati</taxon>
        <taxon>Pseudomonadota</taxon>
        <taxon>Alphaproteobacteria</taxon>
        <taxon>Rhodobacterales</taxon>
        <taxon>Roseobacteraceae</taxon>
        <taxon>Sulfitobacter</taxon>
    </lineage>
</organism>
<evidence type="ECO:0000256" key="1">
    <source>
        <dbReference type="SAM" id="Phobius"/>
    </source>
</evidence>
<name>A0ABW2B4Z3_9RHOB</name>
<feature type="transmembrane region" description="Helical" evidence="1">
    <location>
        <begin position="52"/>
        <end position="80"/>
    </location>
</feature>
<feature type="transmembrane region" description="Helical" evidence="1">
    <location>
        <begin position="92"/>
        <end position="112"/>
    </location>
</feature>